<evidence type="ECO:0000256" key="1">
    <source>
        <dbReference type="SAM" id="MobiDB-lite"/>
    </source>
</evidence>
<feature type="compositionally biased region" description="Gly residues" evidence="1">
    <location>
        <begin position="447"/>
        <end position="463"/>
    </location>
</feature>
<reference evidence="2 3" key="1">
    <citation type="submission" date="2024-09" db="EMBL/GenBank/DDBJ databases">
        <authorList>
            <person name="Sun Q."/>
            <person name="Mori K."/>
        </authorList>
    </citation>
    <scope>NUCLEOTIDE SEQUENCE [LARGE SCALE GENOMIC DNA]</scope>
    <source>
        <strain evidence="2 3">JCM 3307</strain>
    </source>
</reference>
<name>A0ABV5MN78_9ACTN</name>
<feature type="compositionally biased region" description="Pro residues" evidence="1">
    <location>
        <begin position="371"/>
        <end position="386"/>
    </location>
</feature>
<evidence type="ECO:0000313" key="3">
    <source>
        <dbReference type="Proteomes" id="UP001589608"/>
    </source>
</evidence>
<sequence length="586" mass="61990">MSDTYYGYVKYTLPPSVSQYDNYGSSNQIVDYNPTDWDAESTTIELMWPWIQIDSDARATALADMWRRIHTLLDNTSRNLKRYTDELATKWDSDAAKVFLREIGASLSSIDEWKEVANTNATGLDVIASTIKYNQKKALAVWNEYVQAINHPGSVPGSAAAVSLQSSGVAYGGMVTETEPENDRKKRLIKAYTAQIKPYVKDLADTYLNVYYTFLTHGSRYKGPTNAAVAVAPTIHNGGPGGSIPPPPILRPPSIPHIDPAEPGAQPQPSLPGLGVPGYDPDHRLTLAGGAVAPPVTPLPELHLPPAPGPGVPTGLPGLPGMPGFPGGPNLRTPGGLANLDPAQTAQRLGQSGPGSLRPQLPGRPNLSGLRPPPGASGRPPLPPGRGNPDLRGAKGRLPGGTRGPALPEETPRTGAPRSPQLPRLSGRRGRSGPAGHVGPEHERLGGRGNGLPQGPRGAGRGAAPGENLSGRRAPGLPIEEQEAFKRQAGRPTLEGRGGLRNPAGPVPEGEGRAPTLRGRGGESPWGPNARPPAQRRDHHTTDHDHDVEAGEDELWAVERPNQPVIDTPQRPAPPPEQGPAIGRTA</sequence>
<feature type="compositionally biased region" description="Basic and acidic residues" evidence="1">
    <location>
        <begin position="540"/>
        <end position="549"/>
    </location>
</feature>
<evidence type="ECO:0008006" key="4">
    <source>
        <dbReference type="Google" id="ProtNLM"/>
    </source>
</evidence>
<comment type="caution">
    <text evidence="2">The sequence shown here is derived from an EMBL/GenBank/DDBJ whole genome shotgun (WGS) entry which is preliminary data.</text>
</comment>
<feature type="compositionally biased region" description="Pro residues" evidence="1">
    <location>
        <begin position="295"/>
        <end position="311"/>
    </location>
</feature>
<dbReference type="Proteomes" id="UP001589608">
    <property type="component" value="Unassembled WGS sequence"/>
</dbReference>
<feature type="compositionally biased region" description="Pro residues" evidence="1">
    <location>
        <begin position="243"/>
        <end position="255"/>
    </location>
</feature>
<keyword evidence="3" id="KW-1185">Reference proteome</keyword>
<dbReference type="RefSeq" id="WP_223101388.1">
    <property type="nucleotide sequence ID" value="NZ_CP061913.1"/>
</dbReference>
<accession>A0ABV5MN78</accession>
<evidence type="ECO:0000313" key="2">
    <source>
        <dbReference type="EMBL" id="MFB9450298.1"/>
    </source>
</evidence>
<feature type="region of interest" description="Disordered" evidence="1">
    <location>
        <begin position="238"/>
        <end position="586"/>
    </location>
</feature>
<organism evidence="2 3">
    <name type="scientific">Dactylosporangium vinaceum</name>
    <dbReference type="NCBI Taxonomy" id="53362"/>
    <lineage>
        <taxon>Bacteria</taxon>
        <taxon>Bacillati</taxon>
        <taxon>Actinomycetota</taxon>
        <taxon>Actinomycetes</taxon>
        <taxon>Micromonosporales</taxon>
        <taxon>Micromonosporaceae</taxon>
        <taxon>Dactylosporangium</taxon>
    </lineage>
</organism>
<protein>
    <recommendedName>
        <fullName evidence="4">PPE family protein</fullName>
    </recommendedName>
</protein>
<proteinExistence type="predicted"/>
<dbReference type="EMBL" id="JBHMCA010000077">
    <property type="protein sequence ID" value="MFB9450298.1"/>
    <property type="molecule type" value="Genomic_DNA"/>
</dbReference>
<gene>
    <name evidence="2" type="ORF">ACFFTR_45075</name>
</gene>